<protein>
    <submittedName>
        <fullName evidence="4">Stalk domain-containing protein</fullName>
    </submittedName>
</protein>
<dbReference type="InterPro" id="IPR036582">
    <property type="entry name" value="Mao_N_sf"/>
</dbReference>
<feature type="domain" description="SLH" evidence="3">
    <location>
        <begin position="104"/>
        <end position="158"/>
    </location>
</feature>
<dbReference type="PANTHER" id="PTHR43308">
    <property type="entry name" value="OUTER MEMBRANE PROTEIN ALPHA-RELATED"/>
    <property type="match status" value="1"/>
</dbReference>
<dbReference type="Proteomes" id="UP001597218">
    <property type="component" value="Unassembled WGS sequence"/>
</dbReference>
<evidence type="ECO:0000259" key="3">
    <source>
        <dbReference type="PROSITE" id="PS51272"/>
    </source>
</evidence>
<dbReference type="Pfam" id="PF00395">
    <property type="entry name" value="SLH"/>
    <property type="match status" value="3"/>
</dbReference>
<dbReference type="PROSITE" id="PS51272">
    <property type="entry name" value="SLH"/>
    <property type="match status" value="3"/>
</dbReference>
<gene>
    <name evidence="4" type="ORF">ACFSFY_14830</name>
</gene>
<dbReference type="PANTHER" id="PTHR43308:SF1">
    <property type="entry name" value="OUTER MEMBRANE PROTEIN ALPHA"/>
    <property type="match status" value="1"/>
</dbReference>
<proteinExistence type="predicted"/>
<evidence type="ECO:0000313" key="4">
    <source>
        <dbReference type="EMBL" id="MFD1929314.1"/>
    </source>
</evidence>
<dbReference type="InterPro" id="IPR012854">
    <property type="entry name" value="Cu_amine_oxidase-like_N"/>
</dbReference>
<keyword evidence="2" id="KW-0732">Signal</keyword>
<organism evidence="4 5">
    <name type="scientific">Sporosarcina siberiensis</name>
    <dbReference type="NCBI Taxonomy" id="1365606"/>
    <lineage>
        <taxon>Bacteria</taxon>
        <taxon>Bacillati</taxon>
        <taxon>Bacillota</taxon>
        <taxon>Bacilli</taxon>
        <taxon>Bacillales</taxon>
        <taxon>Caryophanaceae</taxon>
        <taxon>Sporosarcina</taxon>
    </lineage>
</organism>
<accession>A0ABW4SJX6</accession>
<evidence type="ECO:0000256" key="1">
    <source>
        <dbReference type="SAM" id="MobiDB-lite"/>
    </source>
</evidence>
<sequence length="708" mass="79072">MRIKNKAFAALSIVLLLGSSLGLINVSAAEEEKSEEVKSHGVTFTDVPKNHYSFDAIMYLAENDIISGYGNGKFGFQDNVTRGQVAALISRYLKLDTSKVTTNPYADVKDTMFEKEILAVSELGYMGGIAANIFHPDGVLTREEMAAVLTRLFGLKVKTDDLFWDMKKGHWSSESVQALYSNGITFGSGDNTYIPTGKVTREQYAEFLYRSINLDKNYVAKPIPVNPAEKPNPEKPEPKPEPEPTPPDIYVNGEKVDYPVKPIIRNGATLVPIRETFEAMGVEVVWNQEEGSVYATKGNQDIKLQIGSNRAWINNKEIDLQEAPIVYEGKTIIPLRFVGEAFNGKVYYDNEVNEIYIIMPEITSDFLEKEQSLISNIQDASNIQIVGNRRLMLSDNPETLDLNTIKENNATLWNDVISENKESIEHRVFGWHTNQFDSDITVGITIENLSETNTIELMELKGVHKISARNYRYEVGLPVAKAVLNDQLSEKFINSDSQDIVLDSFTLKPRDMLGFLNDFTVIKSSGTGELNYIIRTVVTLDNSILTDIKSIPVPLDFIRRHPRGVWSSSEIMTTFPVYDVGEGSERSYNISNGLTDNLFNESTSLVKNAESLANRGHFGAVYTVKIPYVNKTNEDKKIRVRVGSRGGVYTGVVKTENGVLNIPTLNPMIDVVNVLERKVTDEKGFIELKFMHAGGSDLPIAISIDILE</sequence>
<feature type="compositionally biased region" description="Basic and acidic residues" evidence="1">
    <location>
        <begin position="231"/>
        <end position="242"/>
    </location>
</feature>
<feature type="chain" id="PRO_5047030484" evidence="2">
    <location>
        <begin position="29"/>
        <end position="708"/>
    </location>
</feature>
<feature type="region of interest" description="Disordered" evidence="1">
    <location>
        <begin position="223"/>
        <end position="251"/>
    </location>
</feature>
<dbReference type="EMBL" id="JBHUGI010000034">
    <property type="protein sequence ID" value="MFD1929314.1"/>
    <property type="molecule type" value="Genomic_DNA"/>
</dbReference>
<keyword evidence="5" id="KW-1185">Reference proteome</keyword>
<dbReference type="Pfam" id="PF07833">
    <property type="entry name" value="Cu_amine_oxidN1"/>
    <property type="match status" value="1"/>
</dbReference>
<dbReference type="Gene3D" id="3.30.457.10">
    <property type="entry name" value="Copper amine oxidase-like, N-terminal domain"/>
    <property type="match status" value="1"/>
</dbReference>
<dbReference type="InterPro" id="IPR001119">
    <property type="entry name" value="SLH_dom"/>
</dbReference>
<evidence type="ECO:0000256" key="2">
    <source>
        <dbReference type="SAM" id="SignalP"/>
    </source>
</evidence>
<feature type="signal peptide" evidence="2">
    <location>
        <begin position="1"/>
        <end position="28"/>
    </location>
</feature>
<evidence type="ECO:0000313" key="5">
    <source>
        <dbReference type="Proteomes" id="UP001597218"/>
    </source>
</evidence>
<reference evidence="5" key="1">
    <citation type="journal article" date="2019" name="Int. J. Syst. Evol. Microbiol.">
        <title>The Global Catalogue of Microorganisms (GCM) 10K type strain sequencing project: providing services to taxonomists for standard genome sequencing and annotation.</title>
        <authorList>
            <consortium name="The Broad Institute Genomics Platform"/>
            <consortium name="The Broad Institute Genome Sequencing Center for Infectious Disease"/>
            <person name="Wu L."/>
            <person name="Ma J."/>
        </authorList>
    </citation>
    <scope>NUCLEOTIDE SEQUENCE [LARGE SCALE GENOMIC DNA]</scope>
    <source>
        <strain evidence="5">CGMCC 4.7177</strain>
    </source>
</reference>
<dbReference type="RefSeq" id="WP_381539348.1">
    <property type="nucleotide sequence ID" value="NZ_JBHUGI010000034.1"/>
</dbReference>
<name>A0ABW4SJX6_9BACL</name>
<comment type="caution">
    <text evidence="4">The sequence shown here is derived from an EMBL/GenBank/DDBJ whole genome shotgun (WGS) entry which is preliminary data.</text>
</comment>
<feature type="domain" description="SLH" evidence="3">
    <location>
        <begin position="159"/>
        <end position="222"/>
    </location>
</feature>
<dbReference type="InterPro" id="IPR051465">
    <property type="entry name" value="Cell_Envelope_Struct_Comp"/>
</dbReference>
<dbReference type="SUPFAM" id="SSF55383">
    <property type="entry name" value="Copper amine oxidase, domain N"/>
    <property type="match status" value="1"/>
</dbReference>
<feature type="domain" description="SLH" evidence="3">
    <location>
        <begin position="40"/>
        <end position="103"/>
    </location>
</feature>